<dbReference type="PaxDb" id="2903-EOD34499"/>
<sequence length="287" mass="31717">MSAQRCTDFAELTRWTEAELRDEINERHGMVRVNQTHGMLVNCLCNIRHAQRASELRRQESHLAIAFASLPLDLTMRSFHSGLSLARKAAEKGCLRDECSNCCSLLKTKKLYCNTDCQREFELRSADDNGRSLRARTLKQSGYKCSNCDIKGLISKANKHVESTLAPSASLADYKAAYTSYFKSSPDFKVARLAPFVRLHKEKMRIQRGSLLHADHILAVRFGGGCAGLDNMQSLCAFCHKNKSAAEAVEAARAPRCSISVKTEEPLSVIAMVLQAAPGNDGLPPLA</sequence>
<dbReference type="GeneID" id="17279769"/>
<dbReference type="InterPro" id="IPR003615">
    <property type="entry name" value="HNH_nuc"/>
</dbReference>
<dbReference type="Proteomes" id="UP000013827">
    <property type="component" value="Unassembled WGS sequence"/>
</dbReference>
<evidence type="ECO:0000313" key="2">
    <source>
        <dbReference type="EnsemblProtists" id="EOD34499"/>
    </source>
</evidence>
<dbReference type="RefSeq" id="XP_005786928.1">
    <property type="nucleotide sequence ID" value="XM_005786871.1"/>
</dbReference>
<dbReference type="GO" id="GO:0003676">
    <property type="term" value="F:nucleic acid binding"/>
    <property type="evidence" value="ECO:0007669"/>
    <property type="project" value="InterPro"/>
</dbReference>
<feature type="domain" description="HNH" evidence="1">
    <location>
        <begin position="210"/>
        <end position="244"/>
    </location>
</feature>
<proteinExistence type="predicted"/>
<accession>A0A0D3KFG4</accession>
<dbReference type="HOGENOM" id="CLU_974662_0_0_1"/>
<dbReference type="CDD" id="cd00085">
    <property type="entry name" value="HNHc"/>
    <property type="match status" value="1"/>
</dbReference>
<reference evidence="3" key="1">
    <citation type="journal article" date="2013" name="Nature">
        <title>Pan genome of the phytoplankton Emiliania underpins its global distribution.</title>
        <authorList>
            <person name="Read B.A."/>
            <person name="Kegel J."/>
            <person name="Klute M.J."/>
            <person name="Kuo A."/>
            <person name="Lefebvre S.C."/>
            <person name="Maumus F."/>
            <person name="Mayer C."/>
            <person name="Miller J."/>
            <person name="Monier A."/>
            <person name="Salamov A."/>
            <person name="Young J."/>
            <person name="Aguilar M."/>
            <person name="Claverie J.M."/>
            <person name="Frickenhaus S."/>
            <person name="Gonzalez K."/>
            <person name="Herman E.K."/>
            <person name="Lin Y.C."/>
            <person name="Napier J."/>
            <person name="Ogata H."/>
            <person name="Sarno A.F."/>
            <person name="Shmutz J."/>
            <person name="Schroeder D."/>
            <person name="de Vargas C."/>
            <person name="Verret F."/>
            <person name="von Dassow P."/>
            <person name="Valentin K."/>
            <person name="Van de Peer Y."/>
            <person name="Wheeler G."/>
            <person name="Dacks J.B."/>
            <person name="Delwiche C.F."/>
            <person name="Dyhrman S.T."/>
            <person name="Glockner G."/>
            <person name="John U."/>
            <person name="Richards T."/>
            <person name="Worden A.Z."/>
            <person name="Zhang X."/>
            <person name="Grigoriev I.V."/>
            <person name="Allen A.E."/>
            <person name="Bidle K."/>
            <person name="Borodovsky M."/>
            <person name="Bowler C."/>
            <person name="Brownlee C."/>
            <person name="Cock J.M."/>
            <person name="Elias M."/>
            <person name="Gladyshev V.N."/>
            <person name="Groth M."/>
            <person name="Guda C."/>
            <person name="Hadaegh A."/>
            <person name="Iglesias-Rodriguez M.D."/>
            <person name="Jenkins J."/>
            <person name="Jones B.M."/>
            <person name="Lawson T."/>
            <person name="Leese F."/>
            <person name="Lindquist E."/>
            <person name="Lobanov A."/>
            <person name="Lomsadze A."/>
            <person name="Malik S.B."/>
            <person name="Marsh M.E."/>
            <person name="Mackinder L."/>
            <person name="Mock T."/>
            <person name="Mueller-Roeber B."/>
            <person name="Pagarete A."/>
            <person name="Parker M."/>
            <person name="Probert I."/>
            <person name="Quesneville H."/>
            <person name="Raines C."/>
            <person name="Rensing S.A."/>
            <person name="Riano-Pachon D.M."/>
            <person name="Richier S."/>
            <person name="Rokitta S."/>
            <person name="Shiraiwa Y."/>
            <person name="Soanes D.M."/>
            <person name="van der Giezen M."/>
            <person name="Wahlund T.M."/>
            <person name="Williams B."/>
            <person name="Wilson W."/>
            <person name="Wolfe G."/>
            <person name="Wurch L.L."/>
        </authorList>
    </citation>
    <scope>NUCLEOTIDE SEQUENCE</scope>
</reference>
<dbReference type="AlphaFoldDB" id="A0A0D3KFG4"/>
<dbReference type="GO" id="GO:0008270">
    <property type="term" value="F:zinc ion binding"/>
    <property type="evidence" value="ECO:0007669"/>
    <property type="project" value="InterPro"/>
</dbReference>
<evidence type="ECO:0000313" key="3">
    <source>
        <dbReference type="Proteomes" id="UP000013827"/>
    </source>
</evidence>
<reference evidence="2" key="2">
    <citation type="submission" date="2024-10" db="UniProtKB">
        <authorList>
            <consortium name="EnsemblProtists"/>
        </authorList>
    </citation>
    <scope>IDENTIFICATION</scope>
</reference>
<dbReference type="Gene3D" id="1.10.30.50">
    <property type="match status" value="1"/>
</dbReference>
<protein>
    <recommendedName>
        <fullName evidence="1">HNH domain-containing protein</fullName>
    </recommendedName>
</protein>
<dbReference type="InterPro" id="IPR002711">
    <property type="entry name" value="HNH"/>
</dbReference>
<organism evidence="2 3">
    <name type="scientific">Emiliania huxleyi (strain CCMP1516)</name>
    <dbReference type="NCBI Taxonomy" id="280463"/>
    <lineage>
        <taxon>Eukaryota</taxon>
        <taxon>Haptista</taxon>
        <taxon>Haptophyta</taxon>
        <taxon>Prymnesiophyceae</taxon>
        <taxon>Isochrysidales</taxon>
        <taxon>Noelaerhabdaceae</taxon>
        <taxon>Emiliania</taxon>
    </lineage>
</organism>
<dbReference type="STRING" id="2903.R1FMF1"/>
<dbReference type="EnsemblProtists" id="EOD34499">
    <property type="protein sequence ID" value="EOD34499"/>
    <property type="gene ID" value="EMIHUDRAFT_228707"/>
</dbReference>
<evidence type="ECO:0000259" key="1">
    <source>
        <dbReference type="Pfam" id="PF01844"/>
    </source>
</evidence>
<dbReference type="Pfam" id="PF01844">
    <property type="entry name" value="HNH"/>
    <property type="match status" value="1"/>
</dbReference>
<keyword evidence="3" id="KW-1185">Reference proteome</keyword>
<dbReference type="GO" id="GO:0004519">
    <property type="term" value="F:endonuclease activity"/>
    <property type="evidence" value="ECO:0007669"/>
    <property type="project" value="InterPro"/>
</dbReference>
<name>A0A0D3KFG4_EMIH1</name>
<dbReference type="KEGG" id="ehx:EMIHUDRAFT_228707"/>